<dbReference type="Pfam" id="PF13462">
    <property type="entry name" value="Thioredoxin_4"/>
    <property type="match status" value="1"/>
</dbReference>
<dbReference type="PANTHER" id="PTHR13887:SF56">
    <property type="entry name" value="THIOREDOXIN-LIKE REDUCTASE RV2466C"/>
    <property type="match status" value="1"/>
</dbReference>
<evidence type="ECO:0000313" key="4">
    <source>
        <dbReference type="Proteomes" id="UP000249739"/>
    </source>
</evidence>
<dbReference type="PROSITE" id="PS51352">
    <property type="entry name" value="THIOREDOXIN_2"/>
    <property type="match status" value="1"/>
</dbReference>
<name>A0A2W5FLA7_9BACT</name>
<comment type="caution">
    <text evidence="3">The sequence shown here is derived from an EMBL/GenBank/DDBJ whole genome shotgun (WGS) entry which is preliminary data.</text>
</comment>
<dbReference type="SUPFAM" id="SSF52833">
    <property type="entry name" value="Thioredoxin-like"/>
    <property type="match status" value="1"/>
</dbReference>
<evidence type="ECO:0000256" key="1">
    <source>
        <dbReference type="ARBA" id="ARBA00005791"/>
    </source>
</evidence>
<proteinExistence type="inferred from homology"/>
<protein>
    <submittedName>
        <fullName evidence="3">Disulfide bond formation protein DsbA</fullName>
    </submittedName>
</protein>
<feature type="domain" description="Thioredoxin" evidence="2">
    <location>
        <begin position="37"/>
        <end position="213"/>
    </location>
</feature>
<dbReference type="InterPro" id="IPR013766">
    <property type="entry name" value="Thioredoxin_domain"/>
</dbReference>
<comment type="similarity">
    <text evidence="1">Belongs to the thioredoxin family. DsbA subfamily.</text>
</comment>
<dbReference type="Proteomes" id="UP000249739">
    <property type="component" value="Unassembled WGS sequence"/>
</dbReference>
<reference evidence="3 4" key="1">
    <citation type="submission" date="2017-08" db="EMBL/GenBank/DDBJ databases">
        <title>Infants hospitalized years apart are colonized by the same room-sourced microbial strains.</title>
        <authorList>
            <person name="Brooks B."/>
            <person name="Olm M.R."/>
            <person name="Firek B.A."/>
            <person name="Baker R."/>
            <person name="Thomas B.C."/>
            <person name="Morowitz M.J."/>
            <person name="Banfield J.F."/>
        </authorList>
    </citation>
    <scope>NUCLEOTIDE SEQUENCE [LARGE SCALE GENOMIC DNA]</scope>
    <source>
        <strain evidence="3">S2_006_000_R2_64</strain>
    </source>
</reference>
<dbReference type="InterPro" id="IPR012336">
    <property type="entry name" value="Thioredoxin-like_fold"/>
</dbReference>
<evidence type="ECO:0000259" key="2">
    <source>
        <dbReference type="PROSITE" id="PS51352"/>
    </source>
</evidence>
<dbReference type="Gene3D" id="3.40.30.10">
    <property type="entry name" value="Glutaredoxin"/>
    <property type="match status" value="1"/>
</dbReference>
<dbReference type="AlphaFoldDB" id="A0A2W5FLA7"/>
<evidence type="ECO:0000313" key="3">
    <source>
        <dbReference type="EMBL" id="PZP55184.1"/>
    </source>
</evidence>
<sequence length="225" mass="25170">MNRKRIVVCAGLIMLLIFGGLTSLQKSEFMRKANENVRIAQEALVRPHSPILGREAAPVTIVEFFDPACETCRIYYPLVVDILEKYPDDVRGVLRYVSFHQGSDEAISILEAARHQNLFSPVLLALFRGQKEWGSHKSPDLNVAWDLAAKAGMDIERGKIDAKDPAIATIIEQDTADRKSNKVTGAPTFFINGKQLVYRDRRTLMNAVDREVSKVKVNSASQVTE</sequence>
<dbReference type="EMBL" id="QFOT01000083">
    <property type="protein sequence ID" value="PZP55184.1"/>
    <property type="molecule type" value="Genomic_DNA"/>
</dbReference>
<organism evidence="3 4">
    <name type="scientific">Micavibrio aeruginosavorus</name>
    <dbReference type="NCBI Taxonomy" id="349221"/>
    <lineage>
        <taxon>Bacteria</taxon>
        <taxon>Pseudomonadati</taxon>
        <taxon>Bdellovibrionota</taxon>
        <taxon>Bdellovibrionia</taxon>
        <taxon>Bdellovibrionales</taxon>
        <taxon>Pseudobdellovibrionaceae</taxon>
        <taxon>Micavibrio</taxon>
    </lineage>
</organism>
<dbReference type="InterPro" id="IPR036249">
    <property type="entry name" value="Thioredoxin-like_sf"/>
</dbReference>
<dbReference type="PANTHER" id="PTHR13887">
    <property type="entry name" value="GLUTATHIONE S-TRANSFERASE KAPPA"/>
    <property type="match status" value="1"/>
</dbReference>
<accession>A0A2W5FLA7</accession>
<gene>
    <name evidence="3" type="ORF">DI586_07650</name>
</gene>